<keyword evidence="1" id="KW-0132">Cell division</keyword>
<dbReference type="Proteomes" id="UP000190625">
    <property type="component" value="Unassembled WGS sequence"/>
</dbReference>
<dbReference type="STRING" id="142842.SAMN02745118_01699"/>
<keyword evidence="5" id="KW-1185">Reference proteome</keyword>
<keyword evidence="3" id="KW-0131">Cell cycle</keyword>
<dbReference type="RefSeq" id="WP_078810163.1">
    <property type="nucleotide sequence ID" value="NZ_FUWM01000013.1"/>
</dbReference>
<organism evidence="4 5">
    <name type="scientific">Selenihalanaerobacter shriftii</name>
    <dbReference type="NCBI Taxonomy" id="142842"/>
    <lineage>
        <taxon>Bacteria</taxon>
        <taxon>Bacillati</taxon>
        <taxon>Bacillota</taxon>
        <taxon>Clostridia</taxon>
        <taxon>Halanaerobiales</taxon>
        <taxon>Halobacteroidaceae</taxon>
        <taxon>Selenihalanaerobacter</taxon>
    </lineage>
</organism>
<dbReference type="NCBIfam" id="NF009749">
    <property type="entry name" value="PRK13259.1"/>
    <property type="match status" value="1"/>
</dbReference>
<reference evidence="5" key="1">
    <citation type="submission" date="2017-02" db="EMBL/GenBank/DDBJ databases">
        <authorList>
            <person name="Varghese N."/>
            <person name="Submissions S."/>
        </authorList>
    </citation>
    <scope>NUCLEOTIDE SEQUENCE [LARGE SCALE GENOMIC DNA]</scope>
    <source>
        <strain evidence="5">ATCC BAA-73</strain>
    </source>
</reference>
<evidence type="ECO:0000313" key="5">
    <source>
        <dbReference type="Proteomes" id="UP000190625"/>
    </source>
</evidence>
<protein>
    <submittedName>
        <fullName evidence="4">Stage V sporulation protein G</fullName>
    </submittedName>
</protein>
<dbReference type="Pfam" id="PF04026">
    <property type="entry name" value="SpoVG"/>
    <property type="match status" value="1"/>
</dbReference>
<dbReference type="OrthoDB" id="9796286at2"/>
<dbReference type="SUPFAM" id="SSF160537">
    <property type="entry name" value="SpoVG-like"/>
    <property type="match status" value="1"/>
</dbReference>
<evidence type="ECO:0000256" key="3">
    <source>
        <dbReference type="ARBA" id="ARBA00023306"/>
    </source>
</evidence>
<sequence>MDITDVRIKKLDSDGKTKAFASITFDDSFVVKGLKIVEGKNGLFISMPSRKRSNGDYVDIAHPVKAEVRAKIQERILNAYEKLA</sequence>
<evidence type="ECO:0000256" key="2">
    <source>
        <dbReference type="ARBA" id="ARBA00023210"/>
    </source>
</evidence>
<dbReference type="GO" id="GO:0000917">
    <property type="term" value="P:division septum assembly"/>
    <property type="evidence" value="ECO:0007669"/>
    <property type="project" value="UniProtKB-KW"/>
</dbReference>
<dbReference type="InterPro" id="IPR036751">
    <property type="entry name" value="SpoVG_sf"/>
</dbReference>
<keyword evidence="2" id="KW-0717">Septation</keyword>
<dbReference type="PANTHER" id="PTHR38429:SF1">
    <property type="entry name" value="SEPTATION PROTEIN SPOVG-RELATED"/>
    <property type="match status" value="1"/>
</dbReference>
<dbReference type="AlphaFoldDB" id="A0A1T4N577"/>
<dbReference type="EMBL" id="FUWM01000013">
    <property type="protein sequence ID" value="SJZ74403.1"/>
    <property type="molecule type" value="Genomic_DNA"/>
</dbReference>
<dbReference type="Gene3D" id="3.30.1120.40">
    <property type="entry name" value="Stage V sporulation protein G"/>
    <property type="match status" value="1"/>
</dbReference>
<evidence type="ECO:0000256" key="1">
    <source>
        <dbReference type="ARBA" id="ARBA00022618"/>
    </source>
</evidence>
<accession>A0A1T4N577</accession>
<dbReference type="GO" id="GO:0030435">
    <property type="term" value="P:sporulation resulting in formation of a cellular spore"/>
    <property type="evidence" value="ECO:0007669"/>
    <property type="project" value="InterPro"/>
</dbReference>
<dbReference type="InterPro" id="IPR007170">
    <property type="entry name" value="SpoVG"/>
</dbReference>
<name>A0A1T4N577_9FIRM</name>
<evidence type="ECO:0000313" key="4">
    <source>
        <dbReference type="EMBL" id="SJZ74403.1"/>
    </source>
</evidence>
<proteinExistence type="predicted"/>
<dbReference type="PANTHER" id="PTHR38429">
    <property type="entry name" value="SEPTATION PROTEIN SPOVG-RELATED"/>
    <property type="match status" value="1"/>
</dbReference>
<gene>
    <name evidence="4" type="ORF">SAMN02745118_01699</name>
</gene>